<reference evidence="2 3" key="1">
    <citation type="submission" date="2019-04" db="EMBL/GenBank/DDBJ databases">
        <title>Comparative genomics and transcriptomics to analyze fruiting body development in filamentous ascomycetes.</title>
        <authorList>
            <consortium name="DOE Joint Genome Institute"/>
            <person name="Lutkenhaus R."/>
            <person name="Traeger S."/>
            <person name="Breuer J."/>
            <person name="Kuo A."/>
            <person name="Lipzen A."/>
            <person name="Pangilinan J."/>
            <person name="Dilworth D."/>
            <person name="Sandor L."/>
            <person name="Poggeler S."/>
            <person name="Barry K."/>
            <person name="Grigoriev I.V."/>
            <person name="Nowrousian M."/>
        </authorList>
    </citation>
    <scope>NUCLEOTIDE SEQUENCE [LARGE SCALE GENOMIC DNA]</scope>
    <source>
        <strain evidence="2 3">CBS 389.68</strain>
    </source>
</reference>
<gene>
    <name evidence="2" type="ORF">EX30DRAFT_350274</name>
</gene>
<dbReference type="InParanoid" id="A0A4S2MQ37"/>
<dbReference type="AlphaFoldDB" id="A0A4S2MQ37"/>
<feature type="region of interest" description="Disordered" evidence="1">
    <location>
        <begin position="61"/>
        <end position="137"/>
    </location>
</feature>
<sequence length="137" mass="15053">MSTTTLPPPSRFLSSQTASLTESHSFLTTFISTIESSPNTDLVLADQRRIAQALEGVYVPPAEVKPDNAPEEEDVVMGGMEEEQGEEDGGEDGNAEGEGKTVDKAKRKAEKKKRMAEEKRRRAEEREKAKAAEEEEA</sequence>
<organism evidence="2 3">
    <name type="scientific">Ascodesmis nigricans</name>
    <dbReference type="NCBI Taxonomy" id="341454"/>
    <lineage>
        <taxon>Eukaryota</taxon>
        <taxon>Fungi</taxon>
        <taxon>Dikarya</taxon>
        <taxon>Ascomycota</taxon>
        <taxon>Pezizomycotina</taxon>
        <taxon>Pezizomycetes</taxon>
        <taxon>Pezizales</taxon>
        <taxon>Ascodesmidaceae</taxon>
        <taxon>Ascodesmis</taxon>
    </lineage>
</organism>
<evidence type="ECO:0000313" key="3">
    <source>
        <dbReference type="Proteomes" id="UP000298138"/>
    </source>
</evidence>
<feature type="compositionally biased region" description="Acidic residues" evidence="1">
    <location>
        <begin position="69"/>
        <end position="95"/>
    </location>
</feature>
<feature type="compositionally biased region" description="Basic and acidic residues" evidence="1">
    <location>
        <begin position="115"/>
        <end position="137"/>
    </location>
</feature>
<protein>
    <submittedName>
        <fullName evidence="2">Uncharacterized protein</fullName>
    </submittedName>
</protein>
<dbReference type="EMBL" id="ML220132">
    <property type="protein sequence ID" value="TGZ79310.1"/>
    <property type="molecule type" value="Genomic_DNA"/>
</dbReference>
<proteinExistence type="predicted"/>
<name>A0A4S2MQ37_9PEZI</name>
<feature type="compositionally biased region" description="Basic residues" evidence="1">
    <location>
        <begin position="105"/>
        <end position="114"/>
    </location>
</feature>
<dbReference type="Proteomes" id="UP000298138">
    <property type="component" value="Unassembled WGS sequence"/>
</dbReference>
<evidence type="ECO:0000256" key="1">
    <source>
        <dbReference type="SAM" id="MobiDB-lite"/>
    </source>
</evidence>
<keyword evidence="3" id="KW-1185">Reference proteome</keyword>
<accession>A0A4S2MQ37</accession>
<evidence type="ECO:0000313" key="2">
    <source>
        <dbReference type="EMBL" id="TGZ79310.1"/>
    </source>
</evidence>